<evidence type="ECO:0000313" key="1">
    <source>
        <dbReference type="EMBL" id="GAF67435.1"/>
    </source>
</evidence>
<feature type="non-terminal residue" evidence="1">
    <location>
        <position position="1"/>
    </location>
</feature>
<protein>
    <submittedName>
        <fullName evidence="1">Uncharacterized protein</fullName>
    </submittedName>
</protein>
<name>X0SUF2_9ZZZZ</name>
<dbReference type="AlphaFoldDB" id="X0SUF2"/>
<sequence>DCAIRAIDYTDPLVIAESHLRSFAGSELTII</sequence>
<organism evidence="1">
    <name type="scientific">marine sediment metagenome</name>
    <dbReference type="NCBI Taxonomy" id="412755"/>
    <lineage>
        <taxon>unclassified sequences</taxon>
        <taxon>metagenomes</taxon>
        <taxon>ecological metagenomes</taxon>
    </lineage>
</organism>
<proteinExistence type="predicted"/>
<comment type="caution">
    <text evidence="1">The sequence shown here is derived from an EMBL/GenBank/DDBJ whole genome shotgun (WGS) entry which is preliminary data.</text>
</comment>
<accession>X0SUF2</accession>
<gene>
    <name evidence="1" type="ORF">S01H1_16738</name>
</gene>
<dbReference type="EMBL" id="BARS01008823">
    <property type="protein sequence ID" value="GAF67435.1"/>
    <property type="molecule type" value="Genomic_DNA"/>
</dbReference>
<reference evidence="1" key="1">
    <citation type="journal article" date="2014" name="Front. Microbiol.">
        <title>High frequency of phylogenetically diverse reductive dehalogenase-homologous genes in deep subseafloor sedimentary metagenomes.</title>
        <authorList>
            <person name="Kawai M."/>
            <person name="Futagami T."/>
            <person name="Toyoda A."/>
            <person name="Takaki Y."/>
            <person name="Nishi S."/>
            <person name="Hori S."/>
            <person name="Arai W."/>
            <person name="Tsubouchi T."/>
            <person name="Morono Y."/>
            <person name="Uchiyama I."/>
            <person name="Ito T."/>
            <person name="Fujiyama A."/>
            <person name="Inagaki F."/>
            <person name="Takami H."/>
        </authorList>
    </citation>
    <scope>NUCLEOTIDE SEQUENCE</scope>
    <source>
        <strain evidence="1">Expedition CK06-06</strain>
    </source>
</reference>